<dbReference type="AlphaFoldDB" id="A0A4U8YU94"/>
<proteinExistence type="predicted"/>
<evidence type="ECO:0000313" key="1">
    <source>
        <dbReference type="EMBL" id="VFQ44903.1"/>
    </source>
</evidence>
<protein>
    <submittedName>
        <fullName evidence="1">Uncharacterized protein</fullName>
    </submittedName>
</protein>
<accession>A0A4U8YU94</accession>
<dbReference type="EMBL" id="CAADHO010000004">
    <property type="protein sequence ID" value="VFQ44903.1"/>
    <property type="molecule type" value="Genomic_DNA"/>
</dbReference>
<name>A0A4U8YU94_9BACT</name>
<evidence type="ECO:0000313" key="2">
    <source>
        <dbReference type="Proteomes" id="UP000507962"/>
    </source>
</evidence>
<sequence>MLYEQWHRLVSRQWGAWRRVVAFERRLEAHLDALVIGGESALALCREKARQGDAGECYAASRVLVRHGLHGDVCELVGDVDESDLSRLQAISDALCVDLGKSDEEDCLERLLKSGPVNASRARVASRLAGYRRCEGWAGELCGLLGSESLDEETKAIILKEFVPLKPPRHLLNADCFGQGGEGAYRFPVSLIRARSGQEVDEAMLSGVPMCCGLCGDKQALDLLKTMPVDQDVLFAMGLLGDVTAIPLLIRALEHEDHAEAASLSLYLVTGAPLYETVFVPEAVDEDLLFDDEKEKLARGEVLWPPGKEPGETVTRLSRQATDWRSWVQEHGERFDSSRRYRNGRLFSPECLIENLGSESVPARVREAAYEELAIRYAVDFSFDLRMPVEAQLNALEKYEAWNQAVTDRFEPGEWYAGGNIMEPCHAR</sequence>
<reference evidence="1 2" key="1">
    <citation type="submission" date="2019-03" db="EMBL/GenBank/DDBJ databases">
        <authorList>
            <person name="Nijsse B."/>
        </authorList>
    </citation>
    <scope>NUCLEOTIDE SEQUENCE [LARGE SCALE GENOMIC DNA]</scope>
    <source>
        <strain evidence="1">Desulfoluna butyratoxydans MSL71</strain>
    </source>
</reference>
<keyword evidence="2" id="KW-1185">Reference proteome</keyword>
<dbReference type="Proteomes" id="UP000507962">
    <property type="component" value="Unassembled WGS sequence"/>
</dbReference>
<organism evidence="1 2">
    <name type="scientific">Desulfoluna butyratoxydans</name>
    <dbReference type="NCBI Taxonomy" id="231438"/>
    <lineage>
        <taxon>Bacteria</taxon>
        <taxon>Pseudomonadati</taxon>
        <taxon>Thermodesulfobacteriota</taxon>
        <taxon>Desulfobacteria</taxon>
        <taxon>Desulfobacterales</taxon>
        <taxon>Desulfolunaceae</taxon>
        <taxon>Desulfoluna</taxon>
    </lineage>
</organism>
<gene>
    <name evidence="1" type="ORF">MSL71_25600</name>
</gene>